<accession>A0A8J4YNG2</accession>
<dbReference type="PROSITE" id="PS50237">
    <property type="entry name" value="HECT"/>
    <property type="match status" value="1"/>
</dbReference>
<comment type="caution">
    <text evidence="8">The sequence shown here is derived from an EMBL/GenBank/DDBJ whole genome shotgun (WGS) entry which is preliminary data.</text>
</comment>
<dbReference type="GO" id="GO:0061630">
    <property type="term" value="F:ubiquitin protein ligase activity"/>
    <property type="evidence" value="ECO:0007669"/>
    <property type="project" value="UniProtKB-EC"/>
</dbReference>
<dbReference type="EMBL" id="JACEEZ010000391">
    <property type="protein sequence ID" value="KAG0730195.1"/>
    <property type="molecule type" value="Genomic_DNA"/>
</dbReference>
<proteinExistence type="predicted"/>
<evidence type="ECO:0000256" key="1">
    <source>
        <dbReference type="ARBA" id="ARBA00000885"/>
    </source>
</evidence>
<evidence type="ECO:0000256" key="5">
    <source>
        <dbReference type="PROSITE-ProRule" id="PRU00104"/>
    </source>
</evidence>
<sequence length="521" mass="59616">MGHVYSFGQGLSGQLGIKTPHDCNLPQVVAGPWLSPGGESRLDYVQEGEEDSPPRMYVCKISASIQSVISKLPANLLTTDSLRCYVILPLYKDFMDAKCITTFQLPFAQAVLKLSKEMSEHYRSWLATLPRDSMQRLVSIYKNVVVQMLKNTAHNSNSEIDRSMLVSSLRILTLVHSVNFKGGRKGARLDYEEFYIPEIAERIDIRNDYLNWLNNKMRPCVAKDSPISFCEYPFLFDAQAKTLLLRSDATRQMQGAIREAVLNSNPMLWLFDPSQVQFLNVHIRRTHIVEDTISQLLHHEVTDYKRPLKVHFIGEEAEDAGGVRKEFFLLLLRDILNPNYGMFDEYSQTNTIWFKEGALETASTFELIGGDEEIVYALNFAVTQDFYGQTKSIPLKAGGEEIAVTAVNKQEYVDLLVDYMLNTSIENQYRAFHDGFYRVCGGIVLKLFQPVELMDLVSGNENYSWTEFEKNTEYKGEYHPGHPVIATFWEVFHELSLDQKKQFLKFLTGTDRVPILGMKVR</sequence>
<feature type="repeat" description="RCC1" evidence="6">
    <location>
        <begin position="2"/>
        <end position="47"/>
    </location>
</feature>
<dbReference type="PROSITE" id="PS50012">
    <property type="entry name" value="RCC1_3"/>
    <property type="match status" value="1"/>
</dbReference>
<keyword evidence="3" id="KW-0808">Transferase</keyword>
<evidence type="ECO:0000256" key="3">
    <source>
        <dbReference type="ARBA" id="ARBA00022679"/>
    </source>
</evidence>
<dbReference type="Proteomes" id="UP000770661">
    <property type="component" value="Unassembled WGS sequence"/>
</dbReference>
<evidence type="ECO:0000259" key="7">
    <source>
        <dbReference type="PROSITE" id="PS50237"/>
    </source>
</evidence>
<gene>
    <name evidence="8" type="primary">HERC3_0</name>
    <name evidence="8" type="ORF">GWK47_028744</name>
</gene>
<dbReference type="Pfam" id="PF00415">
    <property type="entry name" value="RCC1"/>
    <property type="match status" value="1"/>
</dbReference>
<dbReference type="InterPro" id="IPR000569">
    <property type="entry name" value="HECT_dom"/>
</dbReference>
<dbReference type="SUPFAM" id="SSF56204">
    <property type="entry name" value="Hect, E3 ligase catalytic domain"/>
    <property type="match status" value="1"/>
</dbReference>
<dbReference type="GO" id="GO:0009966">
    <property type="term" value="P:regulation of signal transduction"/>
    <property type="evidence" value="ECO:0007669"/>
    <property type="project" value="UniProtKB-ARBA"/>
</dbReference>
<organism evidence="8 9">
    <name type="scientific">Chionoecetes opilio</name>
    <name type="common">Atlantic snow crab</name>
    <name type="synonym">Cancer opilio</name>
    <dbReference type="NCBI Taxonomy" id="41210"/>
    <lineage>
        <taxon>Eukaryota</taxon>
        <taxon>Metazoa</taxon>
        <taxon>Ecdysozoa</taxon>
        <taxon>Arthropoda</taxon>
        <taxon>Crustacea</taxon>
        <taxon>Multicrustacea</taxon>
        <taxon>Malacostraca</taxon>
        <taxon>Eumalacostraca</taxon>
        <taxon>Eucarida</taxon>
        <taxon>Decapoda</taxon>
        <taxon>Pleocyemata</taxon>
        <taxon>Brachyura</taxon>
        <taxon>Eubrachyura</taxon>
        <taxon>Majoidea</taxon>
        <taxon>Majidae</taxon>
        <taxon>Chionoecetes</taxon>
    </lineage>
</organism>
<evidence type="ECO:0000256" key="6">
    <source>
        <dbReference type="PROSITE-ProRule" id="PRU00235"/>
    </source>
</evidence>
<feature type="domain" description="HECT" evidence="7">
    <location>
        <begin position="300"/>
        <end position="521"/>
    </location>
</feature>
<protein>
    <recommendedName>
        <fullName evidence="2">HECT-type E3 ubiquitin transferase</fullName>
        <ecNumber evidence="2">2.3.2.26</ecNumber>
    </recommendedName>
</protein>
<dbReference type="Gene3D" id="3.90.1750.10">
    <property type="entry name" value="Hect, E3 ligase catalytic domains"/>
    <property type="match status" value="1"/>
</dbReference>
<dbReference type="AlphaFoldDB" id="A0A8J4YNG2"/>
<comment type="catalytic activity">
    <reaction evidence="1">
        <text>S-ubiquitinyl-[E2 ubiquitin-conjugating enzyme]-L-cysteine + [acceptor protein]-L-lysine = [E2 ubiquitin-conjugating enzyme]-L-cysteine + N(6)-ubiquitinyl-[acceptor protein]-L-lysine.</text>
        <dbReference type="EC" id="2.3.2.26"/>
    </reaction>
</comment>
<evidence type="ECO:0000313" key="8">
    <source>
        <dbReference type="EMBL" id="KAG0730195.1"/>
    </source>
</evidence>
<dbReference type="OrthoDB" id="5981550at2759"/>
<dbReference type="InterPro" id="IPR000408">
    <property type="entry name" value="Reg_chr_condens"/>
</dbReference>
<dbReference type="InterPro" id="IPR035983">
    <property type="entry name" value="Hect_E3_ubiquitin_ligase"/>
</dbReference>
<dbReference type="InterPro" id="IPR044611">
    <property type="entry name" value="E3A/B/C-like"/>
</dbReference>
<name>A0A8J4YNG2_CHIOP</name>
<dbReference type="PANTHER" id="PTHR45700">
    <property type="entry name" value="UBIQUITIN-PROTEIN LIGASE E3C"/>
    <property type="match status" value="1"/>
</dbReference>
<evidence type="ECO:0000256" key="2">
    <source>
        <dbReference type="ARBA" id="ARBA00012485"/>
    </source>
</evidence>
<comment type="caution">
    <text evidence="5">Lacks conserved residue(s) required for the propagation of feature annotation.</text>
</comment>
<keyword evidence="9" id="KW-1185">Reference proteome</keyword>
<dbReference type="SMART" id="SM00119">
    <property type="entry name" value="HECTc"/>
    <property type="match status" value="1"/>
</dbReference>
<dbReference type="Gene3D" id="3.30.2410.10">
    <property type="entry name" value="Hect, E3 ligase catalytic domain"/>
    <property type="match status" value="1"/>
</dbReference>
<keyword evidence="4 5" id="KW-0833">Ubl conjugation pathway</keyword>
<evidence type="ECO:0000313" key="9">
    <source>
        <dbReference type="Proteomes" id="UP000770661"/>
    </source>
</evidence>
<dbReference type="EC" id="2.3.2.26" evidence="2"/>
<evidence type="ECO:0000256" key="4">
    <source>
        <dbReference type="ARBA" id="ARBA00022786"/>
    </source>
</evidence>
<dbReference type="GO" id="GO:0000209">
    <property type="term" value="P:protein polyubiquitination"/>
    <property type="evidence" value="ECO:0007669"/>
    <property type="project" value="InterPro"/>
</dbReference>
<dbReference type="Pfam" id="PF00632">
    <property type="entry name" value="HECT"/>
    <property type="match status" value="1"/>
</dbReference>
<reference evidence="8" key="1">
    <citation type="submission" date="2020-07" db="EMBL/GenBank/DDBJ databases">
        <title>The High-quality genome of the commercially important snow crab, Chionoecetes opilio.</title>
        <authorList>
            <person name="Jeong J.-H."/>
            <person name="Ryu S."/>
        </authorList>
    </citation>
    <scope>NUCLEOTIDE SEQUENCE</scope>
    <source>
        <strain evidence="8">MADBK_172401_WGS</strain>
        <tissue evidence="8">Digestive gland</tissue>
    </source>
</reference>